<dbReference type="EMBL" id="NBSK02000007">
    <property type="protein sequence ID" value="KAJ0197392.1"/>
    <property type="molecule type" value="Genomic_DNA"/>
</dbReference>
<gene>
    <name evidence="8" type="ORF">LSAT_V11C700378210</name>
</gene>
<evidence type="ECO:0000256" key="4">
    <source>
        <dbReference type="ARBA" id="ARBA00023163"/>
    </source>
</evidence>
<dbReference type="Pfam" id="PF00170">
    <property type="entry name" value="bZIP_1"/>
    <property type="match status" value="1"/>
</dbReference>
<evidence type="ECO:0000256" key="6">
    <source>
        <dbReference type="SAM" id="MobiDB-lite"/>
    </source>
</evidence>
<dbReference type="GO" id="GO:0045893">
    <property type="term" value="P:positive regulation of DNA-templated transcription"/>
    <property type="evidence" value="ECO:0000318"/>
    <property type="project" value="GO_Central"/>
</dbReference>
<dbReference type="GO" id="GO:0003700">
    <property type="term" value="F:DNA-binding transcription factor activity"/>
    <property type="evidence" value="ECO:0000318"/>
    <property type="project" value="GO_Central"/>
</dbReference>
<dbReference type="GO" id="GO:0000976">
    <property type="term" value="F:transcription cis-regulatory region binding"/>
    <property type="evidence" value="ECO:0000318"/>
    <property type="project" value="GO_Central"/>
</dbReference>
<dbReference type="PROSITE" id="PS00036">
    <property type="entry name" value="BZIP_BASIC"/>
    <property type="match status" value="1"/>
</dbReference>
<dbReference type="PANTHER" id="PTHR45764:SF76">
    <property type="entry name" value="OS02G0132500 PROTEIN"/>
    <property type="match status" value="1"/>
</dbReference>
<name>A0A9R1UZV6_LACSA</name>
<dbReference type="GO" id="GO:0005634">
    <property type="term" value="C:nucleus"/>
    <property type="evidence" value="ECO:0000318"/>
    <property type="project" value="GO_Central"/>
</dbReference>
<dbReference type="FunFam" id="1.20.5.170:FF:000020">
    <property type="entry name" value="BZIP transcription factor"/>
    <property type="match status" value="1"/>
</dbReference>
<evidence type="ECO:0000313" key="8">
    <source>
        <dbReference type="EMBL" id="KAJ0197392.1"/>
    </source>
</evidence>
<dbReference type="InterPro" id="IPR045314">
    <property type="entry name" value="bZIP_plant_GBF1"/>
</dbReference>
<keyword evidence="9" id="KW-1185">Reference proteome</keyword>
<proteinExistence type="predicted"/>
<evidence type="ECO:0000256" key="3">
    <source>
        <dbReference type="ARBA" id="ARBA00023125"/>
    </source>
</evidence>
<sequence>MASSSGTTTSSGGSDLQGEMDQRKRRRMISNRESARRSRMRKQKHMDDLMTQLSQLRKENNQVMSSISMITQHFMSVEAENSVLRAQVAELSHRLHSLNDIIAVMKQPIDAGSGFAEEQYVGSDTEFGDEFINNSLSFLYACQPMLASAEMIMY</sequence>
<comment type="caution">
    <text evidence="8">The sequence shown here is derived from an EMBL/GenBank/DDBJ whole genome shotgun (WGS) entry which is preliminary data.</text>
</comment>
<feature type="compositionally biased region" description="Low complexity" evidence="6">
    <location>
        <begin position="1"/>
        <end position="14"/>
    </location>
</feature>
<dbReference type="PANTHER" id="PTHR45764">
    <property type="entry name" value="BZIP TRANSCRIPTION FACTOR 44"/>
    <property type="match status" value="1"/>
</dbReference>
<evidence type="ECO:0000259" key="7">
    <source>
        <dbReference type="PROSITE" id="PS50217"/>
    </source>
</evidence>
<keyword evidence="5" id="KW-0539">Nucleus</keyword>
<dbReference type="Proteomes" id="UP000235145">
    <property type="component" value="Unassembled WGS sequence"/>
</dbReference>
<dbReference type="OrthoDB" id="551672at2759"/>
<evidence type="ECO:0000256" key="1">
    <source>
        <dbReference type="ARBA" id="ARBA00004123"/>
    </source>
</evidence>
<dbReference type="InterPro" id="IPR004827">
    <property type="entry name" value="bZIP"/>
</dbReference>
<dbReference type="AlphaFoldDB" id="A0A9R1UZV6"/>
<dbReference type="Gramene" id="rna-gnl|WGS:NBSK|LSAT_7X90381_mrna">
    <property type="protein sequence ID" value="cds-PLY80365.1"/>
    <property type="gene ID" value="gene-LSAT_7X90381"/>
</dbReference>
<dbReference type="CDD" id="cd14702">
    <property type="entry name" value="bZIP_plant_GBF1"/>
    <property type="match status" value="1"/>
</dbReference>
<dbReference type="SUPFAM" id="SSF57959">
    <property type="entry name" value="Leucine zipper domain"/>
    <property type="match status" value="1"/>
</dbReference>
<dbReference type="PROSITE" id="PS50217">
    <property type="entry name" value="BZIP"/>
    <property type="match status" value="1"/>
</dbReference>
<dbReference type="InterPro" id="IPR046347">
    <property type="entry name" value="bZIP_sf"/>
</dbReference>
<evidence type="ECO:0000313" key="9">
    <source>
        <dbReference type="Proteomes" id="UP000235145"/>
    </source>
</evidence>
<dbReference type="Gene3D" id="1.20.5.170">
    <property type="match status" value="1"/>
</dbReference>
<comment type="subcellular location">
    <subcellularLocation>
        <location evidence="1">Nucleus</location>
    </subcellularLocation>
</comment>
<evidence type="ECO:0000256" key="5">
    <source>
        <dbReference type="ARBA" id="ARBA00023242"/>
    </source>
</evidence>
<organism evidence="8 9">
    <name type="scientific">Lactuca sativa</name>
    <name type="common">Garden lettuce</name>
    <dbReference type="NCBI Taxonomy" id="4236"/>
    <lineage>
        <taxon>Eukaryota</taxon>
        <taxon>Viridiplantae</taxon>
        <taxon>Streptophyta</taxon>
        <taxon>Embryophyta</taxon>
        <taxon>Tracheophyta</taxon>
        <taxon>Spermatophyta</taxon>
        <taxon>Magnoliopsida</taxon>
        <taxon>eudicotyledons</taxon>
        <taxon>Gunneridae</taxon>
        <taxon>Pentapetalae</taxon>
        <taxon>asterids</taxon>
        <taxon>campanulids</taxon>
        <taxon>Asterales</taxon>
        <taxon>Asteraceae</taxon>
        <taxon>Cichorioideae</taxon>
        <taxon>Cichorieae</taxon>
        <taxon>Lactucinae</taxon>
        <taxon>Lactuca</taxon>
    </lineage>
</organism>
<feature type="region of interest" description="Disordered" evidence="6">
    <location>
        <begin position="1"/>
        <end position="46"/>
    </location>
</feature>
<keyword evidence="2" id="KW-0805">Transcription regulation</keyword>
<dbReference type="GO" id="GO:0046982">
    <property type="term" value="F:protein heterodimerization activity"/>
    <property type="evidence" value="ECO:0007669"/>
    <property type="project" value="UniProtKB-ARBA"/>
</dbReference>
<keyword evidence="3" id="KW-0238">DNA-binding</keyword>
<accession>A0A9R1UZV6</accession>
<feature type="domain" description="BZIP" evidence="7">
    <location>
        <begin position="21"/>
        <end position="84"/>
    </location>
</feature>
<reference evidence="8 9" key="1">
    <citation type="journal article" date="2017" name="Nat. Commun.">
        <title>Genome assembly with in vitro proximity ligation data and whole-genome triplication in lettuce.</title>
        <authorList>
            <person name="Reyes-Chin-Wo S."/>
            <person name="Wang Z."/>
            <person name="Yang X."/>
            <person name="Kozik A."/>
            <person name="Arikit S."/>
            <person name="Song C."/>
            <person name="Xia L."/>
            <person name="Froenicke L."/>
            <person name="Lavelle D.O."/>
            <person name="Truco M.J."/>
            <person name="Xia R."/>
            <person name="Zhu S."/>
            <person name="Xu C."/>
            <person name="Xu H."/>
            <person name="Xu X."/>
            <person name="Cox K."/>
            <person name="Korf I."/>
            <person name="Meyers B.C."/>
            <person name="Michelmore R.W."/>
        </authorList>
    </citation>
    <scope>NUCLEOTIDE SEQUENCE [LARGE SCALE GENOMIC DNA]</scope>
    <source>
        <strain evidence="9">cv. Salinas</strain>
        <tissue evidence="8">Seedlings</tissue>
    </source>
</reference>
<keyword evidence="4" id="KW-0804">Transcription</keyword>
<evidence type="ECO:0000256" key="2">
    <source>
        <dbReference type="ARBA" id="ARBA00023015"/>
    </source>
</evidence>
<dbReference type="SMART" id="SM00338">
    <property type="entry name" value="BRLZ"/>
    <property type="match status" value="1"/>
</dbReference>
<protein>
    <recommendedName>
        <fullName evidence="7">BZIP domain-containing protein</fullName>
    </recommendedName>
</protein>